<proteinExistence type="predicted"/>
<dbReference type="Proteomes" id="UP000242502">
    <property type="component" value="Unassembled WGS sequence"/>
</dbReference>
<evidence type="ECO:0000256" key="2">
    <source>
        <dbReference type="ARBA" id="ARBA00023043"/>
    </source>
</evidence>
<keyword evidence="2" id="KW-0040">ANK repeat</keyword>
<evidence type="ECO:0000313" key="3">
    <source>
        <dbReference type="EMBL" id="ODS22344.1"/>
    </source>
</evidence>
<dbReference type="EMBL" id="MDLC01000098">
    <property type="protein sequence ID" value="ODS22344.1"/>
    <property type="molecule type" value="Genomic_DNA"/>
</dbReference>
<dbReference type="SMART" id="SM00248">
    <property type="entry name" value="ANK"/>
    <property type="match status" value="2"/>
</dbReference>
<dbReference type="Gene3D" id="1.25.40.20">
    <property type="entry name" value="Ankyrin repeat-containing domain"/>
    <property type="match status" value="1"/>
</dbReference>
<gene>
    <name evidence="3" type="ORF">AB835_14710</name>
</gene>
<dbReference type="AlphaFoldDB" id="A0A1D2QL97"/>
<dbReference type="InterPro" id="IPR051165">
    <property type="entry name" value="Multifunctional_ANK_Repeat"/>
</dbReference>
<name>A0A1D2QL97_9GAMM</name>
<dbReference type="InterPro" id="IPR002110">
    <property type="entry name" value="Ankyrin_rpt"/>
</dbReference>
<reference evidence="3 4" key="1">
    <citation type="journal article" date="2016" name="Appl. Environ. Microbiol.">
        <title>Lack of Overt Genome Reduction in the Bryostatin-Producing Bryozoan Symbiont "Candidatus Endobugula sertula".</title>
        <authorList>
            <person name="Miller I.J."/>
            <person name="Vanee N."/>
            <person name="Fong S.S."/>
            <person name="Lim-Fong G.E."/>
            <person name="Kwan J.C."/>
        </authorList>
    </citation>
    <scope>NUCLEOTIDE SEQUENCE [LARGE SCALE GENOMIC DNA]</scope>
    <source>
        <strain evidence="3">AB1-4</strain>
    </source>
</reference>
<dbReference type="InterPro" id="IPR036770">
    <property type="entry name" value="Ankyrin_rpt-contain_sf"/>
</dbReference>
<evidence type="ECO:0000256" key="1">
    <source>
        <dbReference type="ARBA" id="ARBA00022737"/>
    </source>
</evidence>
<accession>A0A1D2QL97</accession>
<dbReference type="STRING" id="62101.AB835_14710"/>
<dbReference type="SUPFAM" id="SSF48403">
    <property type="entry name" value="Ankyrin repeat"/>
    <property type="match status" value="1"/>
</dbReference>
<protein>
    <submittedName>
        <fullName evidence="3">Uncharacterized protein</fullName>
    </submittedName>
</protein>
<dbReference type="PANTHER" id="PTHR24123">
    <property type="entry name" value="ANKYRIN REPEAT-CONTAINING"/>
    <property type="match status" value="1"/>
</dbReference>
<organism evidence="3 4">
    <name type="scientific">Candidatus Endobugula sertula</name>
    <name type="common">Bugula neritina bacterial symbiont</name>
    <dbReference type="NCBI Taxonomy" id="62101"/>
    <lineage>
        <taxon>Bacteria</taxon>
        <taxon>Pseudomonadati</taxon>
        <taxon>Pseudomonadota</taxon>
        <taxon>Gammaproteobacteria</taxon>
        <taxon>Cellvibrionales</taxon>
        <taxon>Cellvibrionaceae</taxon>
        <taxon>Candidatus Endobugula</taxon>
    </lineage>
</organism>
<keyword evidence="1" id="KW-0677">Repeat</keyword>
<dbReference type="PANTHER" id="PTHR24123:SF33">
    <property type="entry name" value="PROTEIN HOS4"/>
    <property type="match status" value="1"/>
</dbReference>
<comment type="caution">
    <text evidence="3">The sequence shown here is derived from an EMBL/GenBank/DDBJ whole genome shotgun (WGS) entry which is preliminary data.</text>
</comment>
<evidence type="ECO:0000313" key="4">
    <source>
        <dbReference type="Proteomes" id="UP000242502"/>
    </source>
</evidence>
<sequence length="148" mass="16278">MQELAIDKCLVLTSEGKLEALKELLAAGECSVNDQDSNGYSLLMASSSYGNVEILKFLLNFKDVDVNLVDADGESALHYCRDVECMKLLIEAGGNLALKNANDETPLVALDRELKEEVDLLVEDENPEHSKLSELVLFLQSDQVCSKN</sequence>
<dbReference type="Pfam" id="PF12796">
    <property type="entry name" value="Ank_2"/>
    <property type="match status" value="1"/>
</dbReference>